<comment type="caution">
    <text evidence="4">The sequence shown here is derived from an EMBL/GenBank/DDBJ whole genome shotgun (WGS) entry which is preliminary data.</text>
</comment>
<dbReference type="Pfam" id="PF13568">
    <property type="entry name" value="OMP_b-brl_2"/>
    <property type="match status" value="1"/>
</dbReference>
<reference evidence="4 5" key="1">
    <citation type="submission" date="2021-05" db="EMBL/GenBank/DDBJ databases">
        <title>A Polyphasic approach of four new species of the genus Ohtaekwangia: Ohtaekwangia histidinii sp. nov., Ohtaekwangia cretensis sp. nov., Ohtaekwangia indiensis sp. nov., Ohtaekwangia reichenbachii sp. nov. from diverse environment.</title>
        <authorList>
            <person name="Octaviana S."/>
        </authorList>
    </citation>
    <scope>NUCLEOTIDE SEQUENCE [LARGE SCALE GENOMIC DNA]</scope>
    <source>
        <strain evidence="4 5">PWU5</strain>
    </source>
</reference>
<keyword evidence="5" id="KW-1185">Reference proteome</keyword>
<proteinExistence type="predicted"/>
<evidence type="ECO:0000256" key="1">
    <source>
        <dbReference type="SAM" id="MobiDB-lite"/>
    </source>
</evidence>
<feature type="chain" id="PRO_5043021972" evidence="2">
    <location>
        <begin position="20"/>
        <end position="295"/>
    </location>
</feature>
<sequence>MTRLYLFIFCLSSPLCALFAQDQSVSIGLFTGITATHTWDTGIDRDARYSAMHNLRFAPISINYSLDYEGFGFFINPGLVNIGQNFQVVNTSGGYVGTRKVHQQYLNIPLAVRLHLIDLDFFRLSLVGGGSMAFLLDGSEKIEHDATRLRFPSQVYPLLPSDYSIEYDGVATPPVDDYTLLQKSDFRSYQVFALLGFRADWNVSDAWRISADIRVNYGILDPRSPAYLEKLNRYETLYDLPGRRHDTYALVGFGVSRYFSIADHANNGRKQTKGTPKRKNGKNPWPGPRRKKPRS</sequence>
<dbReference type="EMBL" id="JAHESE010000002">
    <property type="protein sequence ID" value="MBT1707416.1"/>
    <property type="molecule type" value="Genomic_DNA"/>
</dbReference>
<feature type="signal peptide" evidence="2">
    <location>
        <begin position="1"/>
        <end position="19"/>
    </location>
</feature>
<name>A0AAP2DU25_9BACT</name>
<evidence type="ECO:0000313" key="4">
    <source>
        <dbReference type="EMBL" id="MBT1707416.1"/>
    </source>
</evidence>
<feature type="compositionally biased region" description="Basic residues" evidence="1">
    <location>
        <begin position="270"/>
        <end position="281"/>
    </location>
</feature>
<dbReference type="Proteomes" id="UP001319080">
    <property type="component" value="Unassembled WGS sequence"/>
</dbReference>
<evidence type="ECO:0000259" key="3">
    <source>
        <dbReference type="Pfam" id="PF13568"/>
    </source>
</evidence>
<evidence type="ECO:0000313" key="5">
    <source>
        <dbReference type="Proteomes" id="UP001319080"/>
    </source>
</evidence>
<protein>
    <submittedName>
        <fullName evidence="4">Outer membrane beta-barrel protein</fullName>
    </submittedName>
</protein>
<evidence type="ECO:0000256" key="2">
    <source>
        <dbReference type="SAM" id="SignalP"/>
    </source>
</evidence>
<keyword evidence="2" id="KW-0732">Signal</keyword>
<dbReference type="RefSeq" id="WP_254083005.1">
    <property type="nucleotide sequence ID" value="NZ_JAHESE010000002.1"/>
</dbReference>
<organism evidence="4 5">
    <name type="scientific">Dawidia cretensis</name>
    <dbReference type="NCBI Taxonomy" id="2782350"/>
    <lineage>
        <taxon>Bacteria</taxon>
        <taxon>Pseudomonadati</taxon>
        <taxon>Bacteroidota</taxon>
        <taxon>Cytophagia</taxon>
        <taxon>Cytophagales</taxon>
        <taxon>Chryseotaleaceae</taxon>
        <taxon>Dawidia</taxon>
    </lineage>
</organism>
<gene>
    <name evidence="4" type="ORF">KK062_04250</name>
</gene>
<dbReference type="InterPro" id="IPR025665">
    <property type="entry name" value="Beta-barrel_OMP_2"/>
</dbReference>
<feature type="region of interest" description="Disordered" evidence="1">
    <location>
        <begin position="265"/>
        <end position="295"/>
    </location>
</feature>
<feature type="domain" description="Outer membrane protein beta-barrel" evidence="3">
    <location>
        <begin position="19"/>
        <end position="219"/>
    </location>
</feature>
<dbReference type="AlphaFoldDB" id="A0AAP2DU25"/>
<accession>A0AAP2DU25</accession>